<organism evidence="3 4">
    <name type="scientific">Paramagnetospirillum marisnigri</name>
    <dbReference type="NCBI Taxonomy" id="1285242"/>
    <lineage>
        <taxon>Bacteria</taxon>
        <taxon>Pseudomonadati</taxon>
        <taxon>Pseudomonadota</taxon>
        <taxon>Alphaproteobacteria</taxon>
        <taxon>Rhodospirillales</taxon>
        <taxon>Magnetospirillaceae</taxon>
        <taxon>Paramagnetospirillum</taxon>
    </lineage>
</organism>
<dbReference type="PANTHER" id="PTHR24321:SF8">
    <property type="entry name" value="ESTRADIOL 17-BETA-DEHYDROGENASE 8-RELATED"/>
    <property type="match status" value="1"/>
</dbReference>
<dbReference type="GO" id="GO:0016491">
    <property type="term" value="F:oxidoreductase activity"/>
    <property type="evidence" value="ECO:0007669"/>
    <property type="project" value="UniProtKB-KW"/>
</dbReference>
<dbReference type="Proteomes" id="UP000078428">
    <property type="component" value="Unassembled WGS sequence"/>
</dbReference>
<dbReference type="EMBL" id="LWQT01000066">
    <property type="protein sequence ID" value="OAN49244.1"/>
    <property type="molecule type" value="Genomic_DNA"/>
</dbReference>
<evidence type="ECO:0000313" key="3">
    <source>
        <dbReference type="EMBL" id="OAN49244.1"/>
    </source>
</evidence>
<keyword evidence="2" id="KW-0560">Oxidoreductase</keyword>
<dbReference type="OrthoDB" id="9789398at2"/>
<evidence type="ECO:0000256" key="1">
    <source>
        <dbReference type="ARBA" id="ARBA00006484"/>
    </source>
</evidence>
<dbReference type="InterPro" id="IPR002347">
    <property type="entry name" value="SDR_fam"/>
</dbReference>
<dbReference type="RefSeq" id="WP_068493690.1">
    <property type="nucleotide sequence ID" value="NZ_LWQT01000066.1"/>
</dbReference>
<dbReference type="STRING" id="1285242.A6A04_03775"/>
<evidence type="ECO:0000313" key="4">
    <source>
        <dbReference type="Proteomes" id="UP000078428"/>
    </source>
</evidence>
<dbReference type="CDD" id="cd05233">
    <property type="entry name" value="SDR_c"/>
    <property type="match status" value="1"/>
</dbReference>
<gene>
    <name evidence="3" type="ORF">A6A04_03775</name>
</gene>
<reference evidence="3 4" key="1">
    <citation type="submission" date="2016-04" db="EMBL/GenBank/DDBJ databases">
        <title>Draft genome sequence of freshwater magnetotactic bacteria Magnetospirillum marisnigri SP-1 and Magnetospirillum moscoviense BB-1.</title>
        <authorList>
            <person name="Koziaeva V."/>
            <person name="Dziuba M.V."/>
            <person name="Ivanov T.M."/>
            <person name="Kuznetsov B."/>
            <person name="Grouzdev D.S."/>
        </authorList>
    </citation>
    <scope>NUCLEOTIDE SEQUENCE [LARGE SCALE GENOMIC DNA]</scope>
    <source>
        <strain evidence="3 4">SP-1</strain>
    </source>
</reference>
<protein>
    <recommendedName>
        <fullName evidence="5">Short-chain dehydrogenase</fullName>
    </recommendedName>
</protein>
<evidence type="ECO:0000256" key="2">
    <source>
        <dbReference type="ARBA" id="ARBA00023002"/>
    </source>
</evidence>
<comment type="caution">
    <text evidence="3">The sequence shown here is derived from an EMBL/GenBank/DDBJ whole genome shotgun (WGS) entry which is preliminary data.</text>
</comment>
<accession>A0A178MMT4</accession>
<dbReference type="SUPFAM" id="SSF51735">
    <property type="entry name" value="NAD(P)-binding Rossmann-fold domains"/>
    <property type="match status" value="1"/>
</dbReference>
<sequence>MTAAPRSPFIRPDWIPAVPKGLRILITGATGGLGRALVAMLREGSDCVIGAHGASQSFEPAPGLIPIRRPFESEADCRAVVDEFAQAAGGIDALVVLSGCILYTGHWKDISEEQWRREQVLNLDQPFFLARAAMERMTTQGGGGRILLTGTESAIHGGSPTSFPYAVAKRGTECMVQGMAREGAAHSVLVNGLRFGFIESGFHQRWHARTPQQMDERAQLVPLRRGGHVDEAAALMIWLLSGWSSFITGQMIPLTGGDWL</sequence>
<dbReference type="PANTHER" id="PTHR24321">
    <property type="entry name" value="DEHYDROGENASES, SHORT CHAIN"/>
    <property type="match status" value="1"/>
</dbReference>
<proteinExistence type="inferred from homology"/>
<keyword evidence="4" id="KW-1185">Reference proteome</keyword>
<comment type="similarity">
    <text evidence="1">Belongs to the short-chain dehydrogenases/reductases (SDR) family.</text>
</comment>
<dbReference type="Pfam" id="PF13561">
    <property type="entry name" value="adh_short_C2"/>
    <property type="match status" value="1"/>
</dbReference>
<name>A0A178MMT4_9PROT</name>
<dbReference type="PRINTS" id="PR00081">
    <property type="entry name" value="GDHRDH"/>
</dbReference>
<dbReference type="InterPro" id="IPR036291">
    <property type="entry name" value="NAD(P)-bd_dom_sf"/>
</dbReference>
<dbReference type="Gene3D" id="3.40.50.720">
    <property type="entry name" value="NAD(P)-binding Rossmann-like Domain"/>
    <property type="match status" value="1"/>
</dbReference>
<dbReference type="AlphaFoldDB" id="A0A178MMT4"/>
<evidence type="ECO:0008006" key="5">
    <source>
        <dbReference type="Google" id="ProtNLM"/>
    </source>
</evidence>